<name>A0A670YP43_PSETE</name>
<evidence type="ECO:0000313" key="1">
    <source>
        <dbReference type="Ensembl" id="ENSPTXP00000010346.1"/>
    </source>
</evidence>
<keyword evidence="2" id="KW-1185">Reference proteome</keyword>
<proteinExistence type="predicted"/>
<evidence type="ECO:0000313" key="2">
    <source>
        <dbReference type="Proteomes" id="UP000472273"/>
    </source>
</evidence>
<reference evidence="1" key="1">
    <citation type="submission" date="2025-08" db="UniProtKB">
        <authorList>
            <consortium name="Ensembl"/>
        </authorList>
    </citation>
    <scope>IDENTIFICATION</scope>
</reference>
<organism evidence="1 2">
    <name type="scientific">Pseudonaja textilis</name>
    <name type="common">Eastern brown snake</name>
    <dbReference type="NCBI Taxonomy" id="8673"/>
    <lineage>
        <taxon>Eukaryota</taxon>
        <taxon>Metazoa</taxon>
        <taxon>Chordata</taxon>
        <taxon>Craniata</taxon>
        <taxon>Vertebrata</taxon>
        <taxon>Euteleostomi</taxon>
        <taxon>Lepidosauria</taxon>
        <taxon>Squamata</taxon>
        <taxon>Bifurcata</taxon>
        <taxon>Unidentata</taxon>
        <taxon>Episquamata</taxon>
        <taxon>Toxicofera</taxon>
        <taxon>Serpentes</taxon>
        <taxon>Colubroidea</taxon>
        <taxon>Elapidae</taxon>
        <taxon>Hydrophiinae</taxon>
        <taxon>Pseudonaja</taxon>
    </lineage>
</organism>
<protein>
    <submittedName>
        <fullName evidence="1">Uncharacterized protein</fullName>
    </submittedName>
</protein>
<sequence>MGDVFPADQSGHGFMCCLQSTDGASFVCVAWFLACRGLILVHGPGVWDP</sequence>
<dbReference type="AlphaFoldDB" id="A0A670YP43"/>
<dbReference type="Ensembl" id="ENSPTXT00000010694.1">
    <property type="protein sequence ID" value="ENSPTXP00000010346.1"/>
    <property type="gene ID" value="ENSPTXG00000007334.1"/>
</dbReference>
<accession>A0A670YP43</accession>
<reference evidence="1" key="2">
    <citation type="submission" date="2025-09" db="UniProtKB">
        <authorList>
            <consortium name="Ensembl"/>
        </authorList>
    </citation>
    <scope>IDENTIFICATION</scope>
</reference>
<dbReference type="Proteomes" id="UP000472273">
    <property type="component" value="Unplaced"/>
</dbReference>